<gene>
    <name evidence="2" type="ORF">J2S57_003017</name>
</gene>
<evidence type="ECO:0000259" key="1">
    <source>
        <dbReference type="SMART" id="SM00460"/>
    </source>
</evidence>
<evidence type="ECO:0000313" key="3">
    <source>
        <dbReference type="Proteomes" id="UP001235712"/>
    </source>
</evidence>
<dbReference type="PANTHER" id="PTHR33490">
    <property type="entry name" value="BLR5614 PROTEIN-RELATED"/>
    <property type="match status" value="1"/>
</dbReference>
<evidence type="ECO:0000313" key="2">
    <source>
        <dbReference type="EMBL" id="MDP9827268.1"/>
    </source>
</evidence>
<organism evidence="2 3">
    <name type="scientific">Kineosporia succinea</name>
    <dbReference type="NCBI Taxonomy" id="84632"/>
    <lineage>
        <taxon>Bacteria</taxon>
        <taxon>Bacillati</taxon>
        <taxon>Actinomycetota</taxon>
        <taxon>Actinomycetes</taxon>
        <taxon>Kineosporiales</taxon>
        <taxon>Kineosporiaceae</taxon>
        <taxon>Kineosporia</taxon>
    </lineage>
</organism>
<dbReference type="Pfam" id="PF01841">
    <property type="entry name" value="Transglut_core"/>
    <property type="match status" value="1"/>
</dbReference>
<protein>
    <submittedName>
        <fullName evidence="2">Transglutaminase-like putative cysteine protease</fullName>
    </submittedName>
</protein>
<dbReference type="PANTHER" id="PTHR33490:SF3">
    <property type="entry name" value="CONSERVED INTEGRAL MEMBRANE PROTEIN"/>
    <property type="match status" value="1"/>
</dbReference>
<dbReference type="RefSeq" id="WP_307243105.1">
    <property type="nucleotide sequence ID" value="NZ_JAUSQZ010000001.1"/>
</dbReference>
<accession>A0ABT9P3L7</accession>
<feature type="domain" description="Transglutaminase-like" evidence="1">
    <location>
        <begin position="48"/>
        <end position="109"/>
    </location>
</feature>
<dbReference type="Proteomes" id="UP001235712">
    <property type="component" value="Unassembled WGS sequence"/>
</dbReference>
<sequence>MRQLAADLREKHPDDESFARAAFEWVRDEIRHSIDARDPRITLTASEVLAEGVGFCYAKSHLLVALLRAQGVPAGFCYQRLTDDGDAFVLHGLISVYLKDGWHRQDPRGNKPGVDARFSLGAERLAFAVGAPGEIDYPGVHAEPAAAVVSALSGATDALVLANGHLPAAL</sequence>
<comment type="caution">
    <text evidence="2">The sequence shown here is derived from an EMBL/GenBank/DDBJ whole genome shotgun (WGS) entry which is preliminary data.</text>
</comment>
<dbReference type="InterPro" id="IPR038765">
    <property type="entry name" value="Papain-like_cys_pep_sf"/>
</dbReference>
<dbReference type="InterPro" id="IPR002931">
    <property type="entry name" value="Transglutaminase-like"/>
</dbReference>
<dbReference type="SUPFAM" id="SSF54001">
    <property type="entry name" value="Cysteine proteinases"/>
    <property type="match status" value="1"/>
</dbReference>
<dbReference type="Gene3D" id="3.10.620.30">
    <property type="match status" value="1"/>
</dbReference>
<name>A0ABT9P3L7_9ACTN</name>
<reference evidence="2 3" key="1">
    <citation type="submission" date="2023-07" db="EMBL/GenBank/DDBJ databases">
        <title>Sequencing the genomes of 1000 actinobacteria strains.</title>
        <authorList>
            <person name="Klenk H.-P."/>
        </authorList>
    </citation>
    <scope>NUCLEOTIDE SEQUENCE [LARGE SCALE GENOMIC DNA]</scope>
    <source>
        <strain evidence="2 3">DSM 44388</strain>
    </source>
</reference>
<dbReference type="EMBL" id="JAUSQZ010000001">
    <property type="protein sequence ID" value="MDP9827268.1"/>
    <property type="molecule type" value="Genomic_DNA"/>
</dbReference>
<proteinExistence type="predicted"/>
<dbReference type="SMART" id="SM00460">
    <property type="entry name" value="TGc"/>
    <property type="match status" value="1"/>
</dbReference>
<keyword evidence="3" id="KW-1185">Reference proteome</keyword>